<dbReference type="EMBL" id="CM041539">
    <property type="protein sequence ID" value="KAI3367696.1"/>
    <property type="molecule type" value="Genomic_DNA"/>
</dbReference>
<sequence>MVCRRRGLTFALPDNAAHGQRLTPLQRVYPAVMKGGGRGMLRRPKTTDSEADLLREQEQFLSSGAPSAANVIRRPDKRRGEAGGEGGEPNGEDEGRQRDVVTIEDLPDQLPSLTPAPPKKSRFKASRVTFETEDPEERLDRHDTHISAVLSRIVERDTSTTPISLPPLTGLAFPKVLHRSETSQVPLPSAGGRRSIFARQIAAQRLKEGKTPLHCVSEPSLPPETSMDTDQSDAADDRAKSSFFFTTEAPAHIIFVSLSLCLLEPLHSPEPTPESGPRLVSGQGLVGPGSSEETLRIHRENQAKLQAMSQAEILQEQKKLLSQLDPRLVEFVRSRKAQSVPASVSPSKHLQGKSSKENFPLENVSREPNSSSAVMLPQKHQEVEMEEEEEVEEELPSPPAVTEEDLPVKPQKGWLHMNKLEPEKLEWMRDLPAPRRKGTKKAMQARFNFAGTLIPPTEDLPTHLGLHHHGEEPERAGYSLQELFLLSRSQLTQQRSLALSTLASILSKARAGVYLSVLKGSMTSTLLDAGLLFLLRFSLDDGVEGVMSAAVHALKTLLVCAEDEECLDCTFSWFRGLASFPLQPSAQEEEDEEDEGLPENMKQTDKEKEESKTDHDVARQDVVKGLLKMKLLPRLRYILEVVRPSPPVVQDVLEILTRIARHSSLSATQVLDCPRLMETVLSEFLPTSWTATSLPLPQSVYGLPLASAMKLIRVLATSGRHACARLLNSLGLRERLCCLLSAEPSELLLVPTEAVRISTEAYRLWAVAAGYGQACQLYIDLYPGLAKTLQSVPRDLTPSDPLLPLQLQRVLALISLLTQVTHTAGCHQELQAGMVSSQGEECPPPPPVSWGHVTGLQASLLGHLKGFVKSLDNPVQTESSLTLIPVYLVYLEAYYHQLSRQNCFKPVETLQELELLTSEVLLPLLSHPVVQGLIKNLTSSSVVCNVQSSHLGPETTPNLPGLACLGWRGRSGMVVPSSPFPLLTGLGLLLEAITGIHKGLSCKFTGLLLSEPVTVYLRSCSRATPTLSHTRAWLLRHEHHLLYLLLRLAHRLVSVEPQVAKLASLYHQVALVLLPWLLPGSEHLAHELLSTIIFSKEFISEGHSGGPEAVELGELKLQEDAQHQTSPSLQTVGALLREVCVQLPSIRGCFLTHLAHLEPSVLTSRDALLGRSPWIKSHLLPELTGPTLPSDWAFLPLVSLYERTGLADGGALVVEELPQGALQAVTHCLQWLLLLEVWREEALKVILPVAKLARLSCVFLCSSDLFLERPVQNLTWGLFRLLTRPSRLDSLNLNIPPPGLASFQDLYNALLTQYEGVSFGDRLFGCWVLLPLQRRYSTTMKLAVFGEHVGMLRSLGVTLEQLSIPMERFTSPPEDSLPLLRLYFRSLVTGTLKPRWCPVLYVVALSHVNSFMFSQDAAAQEVEAARHSMLRKVYCLTDEVLRNHLLLFRLPQPHSQFGFDIYDQLPPIRVKRLESVLRLQDSSDDKGD</sequence>
<name>A0ACB8WIY7_9TELE</name>
<gene>
    <name evidence="1" type="ORF">L3Q82_026536</name>
</gene>
<organism evidence="1 2">
    <name type="scientific">Scortum barcoo</name>
    <name type="common">barcoo grunter</name>
    <dbReference type="NCBI Taxonomy" id="214431"/>
    <lineage>
        <taxon>Eukaryota</taxon>
        <taxon>Metazoa</taxon>
        <taxon>Chordata</taxon>
        <taxon>Craniata</taxon>
        <taxon>Vertebrata</taxon>
        <taxon>Euteleostomi</taxon>
        <taxon>Actinopterygii</taxon>
        <taxon>Neopterygii</taxon>
        <taxon>Teleostei</taxon>
        <taxon>Neoteleostei</taxon>
        <taxon>Acanthomorphata</taxon>
        <taxon>Eupercaria</taxon>
        <taxon>Centrarchiformes</taxon>
        <taxon>Terapontoidei</taxon>
        <taxon>Terapontidae</taxon>
        <taxon>Scortum</taxon>
    </lineage>
</organism>
<evidence type="ECO:0000313" key="2">
    <source>
        <dbReference type="Proteomes" id="UP000831701"/>
    </source>
</evidence>
<reference evidence="1" key="1">
    <citation type="submission" date="2022-04" db="EMBL/GenBank/DDBJ databases">
        <title>Jade perch genome.</title>
        <authorList>
            <person name="Chao B."/>
        </authorList>
    </citation>
    <scope>NUCLEOTIDE SEQUENCE</scope>
    <source>
        <strain evidence="1">CB-2022</strain>
    </source>
</reference>
<protein>
    <submittedName>
        <fullName evidence="1">Uncharacterized protein</fullName>
    </submittedName>
</protein>
<dbReference type="Proteomes" id="UP000831701">
    <property type="component" value="Chromosome 9"/>
</dbReference>
<accession>A0ACB8WIY7</accession>
<proteinExistence type="predicted"/>
<comment type="caution">
    <text evidence="1">The sequence shown here is derived from an EMBL/GenBank/DDBJ whole genome shotgun (WGS) entry which is preliminary data.</text>
</comment>
<evidence type="ECO:0000313" key="1">
    <source>
        <dbReference type="EMBL" id="KAI3367696.1"/>
    </source>
</evidence>
<keyword evidence="2" id="KW-1185">Reference proteome</keyword>